<name>A0A2S8BDF9_9MYCO</name>
<feature type="compositionally biased region" description="Low complexity" evidence="1">
    <location>
        <begin position="52"/>
        <end position="65"/>
    </location>
</feature>
<feature type="region of interest" description="Disordered" evidence="1">
    <location>
        <begin position="51"/>
        <end position="71"/>
    </location>
</feature>
<dbReference type="AlphaFoldDB" id="A0A2S8BDF9"/>
<evidence type="ECO:0000256" key="1">
    <source>
        <dbReference type="SAM" id="MobiDB-lite"/>
    </source>
</evidence>
<reference evidence="2 3" key="1">
    <citation type="journal article" date="2017" name="Int. J. Syst. Evol. Microbiol.">
        <title>Mycobacterium talmoniae sp. nov., a slowly growing mycobacterium isolated from human respiratory samples.</title>
        <authorList>
            <person name="Davidson R.M."/>
            <person name="DeGroote M.A."/>
            <person name="Marola J.L."/>
            <person name="Buss S."/>
            <person name="Jones V."/>
            <person name="McNeil M.R."/>
            <person name="Freifeld A.G."/>
            <person name="Elaine Epperson L."/>
            <person name="Hasan N.A."/>
            <person name="Jackson M."/>
            <person name="Iwen P.C."/>
            <person name="Salfinger M."/>
            <person name="Strong M."/>
        </authorList>
    </citation>
    <scope>NUCLEOTIDE SEQUENCE [LARGE SCALE GENOMIC DNA]</scope>
    <source>
        <strain evidence="2 3">ATCC BAA-2683</strain>
    </source>
</reference>
<proteinExistence type="predicted"/>
<dbReference type="EMBL" id="PPEA01000735">
    <property type="protein sequence ID" value="PQM44688.1"/>
    <property type="molecule type" value="Genomic_DNA"/>
</dbReference>
<comment type="caution">
    <text evidence="2">The sequence shown here is derived from an EMBL/GenBank/DDBJ whole genome shotgun (WGS) entry which is preliminary data.</text>
</comment>
<evidence type="ECO:0000313" key="2">
    <source>
        <dbReference type="EMBL" id="PQM44688.1"/>
    </source>
</evidence>
<gene>
    <name evidence="2" type="ORF">C1Y40_05155</name>
</gene>
<protein>
    <submittedName>
        <fullName evidence="2">Uncharacterized protein</fullName>
    </submittedName>
</protein>
<evidence type="ECO:0000313" key="3">
    <source>
        <dbReference type="Proteomes" id="UP000238296"/>
    </source>
</evidence>
<sequence length="71" mass="7119">MSSGSVAVACNHDTQLCPASANSVISSWLSSGVSGSARANAARYTGFSCGPAARTTSTSSAYSFSEARHAN</sequence>
<organism evidence="2 3">
    <name type="scientific">Mycobacterium talmoniae</name>
    <dbReference type="NCBI Taxonomy" id="1858794"/>
    <lineage>
        <taxon>Bacteria</taxon>
        <taxon>Bacillati</taxon>
        <taxon>Actinomycetota</taxon>
        <taxon>Actinomycetes</taxon>
        <taxon>Mycobacteriales</taxon>
        <taxon>Mycobacteriaceae</taxon>
        <taxon>Mycobacterium</taxon>
    </lineage>
</organism>
<dbReference type="Proteomes" id="UP000238296">
    <property type="component" value="Unassembled WGS sequence"/>
</dbReference>
<accession>A0A2S8BDF9</accession>